<evidence type="ECO:0000313" key="4">
    <source>
        <dbReference type="EMBL" id="OQB74607.1"/>
    </source>
</evidence>
<keyword evidence="2 4" id="KW-0378">Hydrolase</keyword>
<dbReference type="GO" id="GO:0005975">
    <property type="term" value="P:carbohydrate metabolic process"/>
    <property type="evidence" value="ECO:0007669"/>
    <property type="project" value="InterPro"/>
</dbReference>
<dbReference type="Pfam" id="PF00728">
    <property type="entry name" value="Glyco_hydro_20"/>
    <property type="match status" value="1"/>
</dbReference>
<evidence type="ECO:0000259" key="3">
    <source>
        <dbReference type="Pfam" id="PF00728"/>
    </source>
</evidence>
<protein>
    <submittedName>
        <fullName evidence="4">Glycosyl hydrolase family 20, catalytic domain</fullName>
    </submittedName>
</protein>
<gene>
    <name evidence="4" type="ORF">BWX89_00448</name>
</gene>
<dbReference type="Proteomes" id="UP000485562">
    <property type="component" value="Unassembled WGS sequence"/>
</dbReference>
<dbReference type="PANTHER" id="PTHR21040:SF8">
    <property type="entry name" value="BCDNA.GH04120"/>
    <property type="match status" value="1"/>
</dbReference>
<dbReference type="InterPro" id="IPR017853">
    <property type="entry name" value="GH"/>
</dbReference>
<dbReference type="EMBL" id="MWDQ01000035">
    <property type="protein sequence ID" value="OQB74607.1"/>
    <property type="molecule type" value="Genomic_DNA"/>
</dbReference>
<feature type="domain" description="Glycoside hydrolase family 20 catalytic" evidence="3">
    <location>
        <begin position="69"/>
        <end position="230"/>
    </location>
</feature>
<name>A0A1V6CCJ5_UNCT6</name>
<evidence type="ECO:0000256" key="1">
    <source>
        <dbReference type="ARBA" id="ARBA00006285"/>
    </source>
</evidence>
<dbReference type="InterPro" id="IPR038901">
    <property type="entry name" value="HEXDC-like"/>
</dbReference>
<organism evidence="4">
    <name type="scientific">candidate division TA06 bacterium ADurb.Bin131</name>
    <dbReference type="NCBI Taxonomy" id="1852827"/>
    <lineage>
        <taxon>Bacteria</taxon>
        <taxon>Bacteria division TA06</taxon>
    </lineage>
</organism>
<dbReference type="InterPro" id="IPR015883">
    <property type="entry name" value="Glyco_hydro_20_cat"/>
</dbReference>
<dbReference type="Gene3D" id="3.20.20.80">
    <property type="entry name" value="Glycosidases"/>
    <property type="match status" value="1"/>
</dbReference>
<accession>A0A1V6CCJ5</accession>
<dbReference type="SUPFAM" id="SSF51445">
    <property type="entry name" value="(Trans)glycosidases"/>
    <property type="match status" value="1"/>
</dbReference>
<comment type="caution">
    <text evidence="4">The sequence shown here is derived from an EMBL/GenBank/DDBJ whole genome shotgun (WGS) entry which is preliminary data.</text>
</comment>
<proteinExistence type="inferred from homology"/>
<comment type="similarity">
    <text evidence="1">Belongs to the glycosyl hydrolase 20 family.</text>
</comment>
<sequence length="557" mass="64391">MKKKTSWVKGNPAIEHRIVHIDLKGPKIPIKSFYWYLNLLSRWGINGVLVEYEHRIPYLPLPNQFPPSDRYTKQEIRDLVGYSKDLGIEWIPLIQSFGHVEYLSRIKGTKILFEDPDYPQQLCPSKKQVKQYLKELIEIVCELHPESRYIHVGQDETHQLGLCPLCRKKVEKIGKIVFYLEHTNLVWDYVRSNGKIPMFWADMFFTENRPDLLKKIEEDVIPVVWQYDDTGETSCYAQIGGVKPSKINVKHPYKITQSGRLVYFAGQGDFFEDLPEKTKKLIGINEKTGYPRSFSQIRVAANFNKNLWITCAVYNCSDMLFMPDFVRGVFNPISMCKLGKKLGIKGIIASSWARAHSFAPISPPWTLTLYNLANFAAASYNGKTSQNQIKERMEEIAKEIGMPYRFGEFSLDDILWVISGQAPGPGVLGKVHNLEYILKILRTEKLKSIFGKGLIISVEAELLFTKLLFLEEEARWWNPAKEEIPSILKQEIAQRFSVIKKEIKKLKISAFKYYTEFVGDEKSFELWWKGLFEFDLYVVEESIKFLNIGNTGSDGFS</sequence>
<dbReference type="GO" id="GO:0004563">
    <property type="term" value="F:beta-N-acetylhexosaminidase activity"/>
    <property type="evidence" value="ECO:0007669"/>
    <property type="project" value="UniProtKB-ARBA"/>
</dbReference>
<dbReference type="AlphaFoldDB" id="A0A1V6CCJ5"/>
<reference evidence="4" key="1">
    <citation type="submission" date="2017-02" db="EMBL/GenBank/DDBJ databases">
        <title>Delving into the versatile metabolic prowess of the omnipresent phylum Bacteroidetes.</title>
        <authorList>
            <person name="Nobu M.K."/>
            <person name="Mei R."/>
            <person name="Narihiro T."/>
            <person name="Kuroda K."/>
            <person name="Liu W.-T."/>
        </authorList>
    </citation>
    <scope>NUCLEOTIDE SEQUENCE</scope>
    <source>
        <strain evidence="4">ADurb.Bin131</strain>
    </source>
</reference>
<evidence type="ECO:0000256" key="2">
    <source>
        <dbReference type="ARBA" id="ARBA00022801"/>
    </source>
</evidence>
<dbReference type="PANTHER" id="PTHR21040">
    <property type="entry name" value="BCDNA.GH04120"/>
    <property type="match status" value="1"/>
</dbReference>